<comment type="caution">
    <text evidence="1">The sequence shown here is derived from an EMBL/GenBank/DDBJ whole genome shotgun (WGS) entry which is preliminary data.</text>
</comment>
<evidence type="ECO:0000313" key="2">
    <source>
        <dbReference type="Proteomes" id="UP001465976"/>
    </source>
</evidence>
<keyword evidence="2" id="KW-1185">Reference proteome</keyword>
<dbReference type="EMBL" id="JBAHYK010000115">
    <property type="protein sequence ID" value="KAL0578177.1"/>
    <property type="molecule type" value="Genomic_DNA"/>
</dbReference>
<protein>
    <recommendedName>
        <fullName evidence="3">F-box domain-containing protein</fullName>
    </recommendedName>
</protein>
<organism evidence="1 2">
    <name type="scientific">Marasmius crinis-equi</name>
    <dbReference type="NCBI Taxonomy" id="585013"/>
    <lineage>
        <taxon>Eukaryota</taxon>
        <taxon>Fungi</taxon>
        <taxon>Dikarya</taxon>
        <taxon>Basidiomycota</taxon>
        <taxon>Agaricomycotina</taxon>
        <taxon>Agaricomycetes</taxon>
        <taxon>Agaricomycetidae</taxon>
        <taxon>Agaricales</taxon>
        <taxon>Marasmiineae</taxon>
        <taxon>Marasmiaceae</taxon>
        <taxon>Marasmius</taxon>
    </lineage>
</organism>
<dbReference type="Gene3D" id="1.20.1280.50">
    <property type="match status" value="1"/>
</dbReference>
<name>A0ABR3FRU4_9AGAR</name>
<sequence length="386" mass="44781">MAPIDSIPNEILCDIMVHTMRGQRIRINGNTLKPMLWAQSFEFCIESWSDSPVLRCLHVCRRWREAVKDLCLWQQITIHQEQGQGVYMPPGAQVKRDFLEFCTDLAVSKKRVLQVTMDMHCDQELGNQAFKLHCRAFTTLLKALPRWDSFRYISNNQYTSLRVMMAVLRRLEDRITELKDFGMGMNWVMWEETSDTMLKVLEKMQEMADLRHLELDLGVTIDVPVGEVWDWAPFIPKSVRSNYFHQIRVLSLRCSPAVAWKMLALCRKVTDVHLCLGFKDLDPVRAGYDGTTLELKGLVKMVVRVEKEHLGYGTLFKSLSCPELQRFGYDRPRWGDDTELVDSVGVFIARACGHLSGWALIPRASDSQLERFREKGLEVKRYLEDD</sequence>
<proteinExistence type="predicted"/>
<reference evidence="1 2" key="1">
    <citation type="submission" date="2024-02" db="EMBL/GenBank/DDBJ databases">
        <title>A draft genome for the cacao thread blight pathogen Marasmius crinis-equi.</title>
        <authorList>
            <person name="Cohen S.P."/>
            <person name="Baruah I.K."/>
            <person name="Amoako-Attah I."/>
            <person name="Bukari Y."/>
            <person name="Meinhardt L.W."/>
            <person name="Bailey B.A."/>
        </authorList>
    </citation>
    <scope>NUCLEOTIDE SEQUENCE [LARGE SCALE GENOMIC DNA]</scope>
    <source>
        <strain evidence="1 2">GH-76</strain>
    </source>
</reference>
<dbReference type="Proteomes" id="UP001465976">
    <property type="component" value="Unassembled WGS sequence"/>
</dbReference>
<evidence type="ECO:0008006" key="3">
    <source>
        <dbReference type="Google" id="ProtNLM"/>
    </source>
</evidence>
<accession>A0ABR3FRU4</accession>
<gene>
    <name evidence="1" type="ORF">V5O48_003808</name>
</gene>
<evidence type="ECO:0000313" key="1">
    <source>
        <dbReference type="EMBL" id="KAL0578177.1"/>
    </source>
</evidence>